<protein>
    <submittedName>
        <fullName evidence="1">Uncharacterized protein</fullName>
    </submittedName>
</protein>
<comment type="caution">
    <text evidence="1">The sequence shown here is derived from an EMBL/GenBank/DDBJ whole genome shotgun (WGS) entry which is preliminary data.</text>
</comment>
<evidence type="ECO:0000313" key="2">
    <source>
        <dbReference type="Proteomes" id="UP001202961"/>
    </source>
</evidence>
<gene>
    <name evidence="1" type="ORF">NB063_03335</name>
</gene>
<accession>A0ABT0TYJ4</accession>
<proteinExistence type="predicted"/>
<dbReference type="Proteomes" id="UP001202961">
    <property type="component" value="Unassembled WGS sequence"/>
</dbReference>
<evidence type="ECO:0000313" key="1">
    <source>
        <dbReference type="EMBL" id="MCM2369651.1"/>
    </source>
</evidence>
<dbReference type="RefSeq" id="WP_250927322.1">
    <property type="nucleotide sequence ID" value="NZ_JAMQBK010000012.1"/>
</dbReference>
<organism evidence="1 2">
    <name type="scientific">Aporhodopirellula aestuarii</name>
    <dbReference type="NCBI Taxonomy" id="2950107"/>
    <lineage>
        <taxon>Bacteria</taxon>
        <taxon>Pseudomonadati</taxon>
        <taxon>Planctomycetota</taxon>
        <taxon>Planctomycetia</taxon>
        <taxon>Pirellulales</taxon>
        <taxon>Pirellulaceae</taxon>
        <taxon>Aporhodopirellula</taxon>
    </lineage>
</organism>
<name>A0ABT0TYJ4_9BACT</name>
<sequence length="94" mass="10374">MQIQTAANNRWPMTMDQRNAAVDRLLQIISDPKSNGRLVVSATKALAAMDKLNLDEQPRQTHSLNLNLNVGDRKSELAKRIESLKGSLSDSASD</sequence>
<keyword evidence="2" id="KW-1185">Reference proteome</keyword>
<dbReference type="EMBL" id="JAMQBK010000012">
    <property type="protein sequence ID" value="MCM2369651.1"/>
    <property type="molecule type" value="Genomic_DNA"/>
</dbReference>
<reference evidence="1 2" key="1">
    <citation type="journal article" date="2022" name="Syst. Appl. Microbiol.">
        <title>Rhodopirellula aestuarii sp. nov., a novel member of the genus Rhodopirellula isolated from brackish sediments collected in the Tagus River estuary, Portugal.</title>
        <authorList>
            <person name="Vitorino I.R."/>
            <person name="Klimek D."/>
            <person name="Calusinska M."/>
            <person name="Lobo-da-Cunha A."/>
            <person name="Vasconcelos V."/>
            <person name="Lage O.M."/>
        </authorList>
    </citation>
    <scope>NUCLEOTIDE SEQUENCE [LARGE SCALE GENOMIC DNA]</scope>
    <source>
        <strain evidence="1 2">ICT_H3.1</strain>
    </source>
</reference>